<dbReference type="GO" id="GO:0008202">
    <property type="term" value="P:steroid metabolic process"/>
    <property type="evidence" value="ECO:0007669"/>
    <property type="project" value="TreeGrafter"/>
</dbReference>
<dbReference type="Proteomes" id="UP000694559">
    <property type="component" value="Unplaced"/>
</dbReference>
<sequence length="214" mass="24180">LFGLVNNAGLGSSIGPTEWMTVEDYRKVMSVNTFGMIEVSLAFLPLLKQARGRVVNVSSVLGRISANGGGYCVSKYTVEAFSDSLRRDMYHFGVKVSIVEPGFFKTAMTNLETVEAALRHYWDRMTPEAQQSYGESFFRNYLKVQKFIMNIICDSDLSKVTNCMEHALQAKHPRSRYSAGWDAKFLWLPISYLPSFLVDTSLSIILPKPVQRMH</sequence>
<evidence type="ECO:0000313" key="3">
    <source>
        <dbReference type="Proteomes" id="UP000694559"/>
    </source>
</evidence>
<evidence type="ECO:0000256" key="1">
    <source>
        <dbReference type="ARBA" id="ARBA00006484"/>
    </source>
</evidence>
<dbReference type="PRINTS" id="PR00081">
    <property type="entry name" value="GDHRDH"/>
</dbReference>
<dbReference type="OrthoDB" id="5296at2759"/>
<dbReference type="OMA" id="VTARMQH"/>
<accession>A0A8C6VC51</accession>
<protein>
    <recommendedName>
        <fullName evidence="4">11-cis retinol dehydrogenase</fullName>
    </recommendedName>
</protein>
<name>A0A8C6VC51_NAJNA</name>
<dbReference type="InterPro" id="IPR036291">
    <property type="entry name" value="NAD(P)-bd_dom_sf"/>
</dbReference>
<keyword evidence="3" id="KW-1185">Reference proteome</keyword>
<proteinExistence type="inferred from homology"/>
<evidence type="ECO:0008006" key="4">
    <source>
        <dbReference type="Google" id="ProtNLM"/>
    </source>
</evidence>
<dbReference type="Ensembl" id="ENSNNAT00000004393.1">
    <property type="protein sequence ID" value="ENSNNAP00000004201.1"/>
    <property type="gene ID" value="ENSNNAG00000002835.1"/>
</dbReference>
<dbReference type="Gene3D" id="3.40.50.720">
    <property type="entry name" value="NAD(P)-binding Rossmann-like Domain"/>
    <property type="match status" value="1"/>
</dbReference>
<reference evidence="2" key="2">
    <citation type="submission" date="2025-09" db="UniProtKB">
        <authorList>
            <consortium name="Ensembl"/>
        </authorList>
    </citation>
    <scope>IDENTIFICATION</scope>
</reference>
<comment type="similarity">
    <text evidence="1">Belongs to the short-chain dehydrogenases/reductases (SDR) family.</text>
</comment>
<dbReference type="GeneTree" id="ENSGT00940000161168"/>
<dbReference type="PANTHER" id="PTHR43313">
    <property type="entry name" value="SHORT-CHAIN DEHYDROGENASE/REDUCTASE FAMILY 9C"/>
    <property type="match status" value="1"/>
</dbReference>
<reference evidence="2" key="1">
    <citation type="submission" date="2025-08" db="UniProtKB">
        <authorList>
            <consortium name="Ensembl"/>
        </authorList>
    </citation>
    <scope>IDENTIFICATION</scope>
</reference>
<dbReference type="GO" id="GO:0004745">
    <property type="term" value="F:all-trans-retinol dehydrogenase (NAD+) activity"/>
    <property type="evidence" value="ECO:0007669"/>
    <property type="project" value="TreeGrafter"/>
</dbReference>
<dbReference type="PANTHER" id="PTHR43313:SF12">
    <property type="entry name" value="RETINOL DEHYDROGENASE 5"/>
    <property type="match status" value="1"/>
</dbReference>
<dbReference type="InterPro" id="IPR002347">
    <property type="entry name" value="SDR_fam"/>
</dbReference>
<dbReference type="GO" id="GO:0001523">
    <property type="term" value="P:retinoid metabolic process"/>
    <property type="evidence" value="ECO:0007669"/>
    <property type="project" value="TreeGrafter"/>
</dbReference>
<organism evidence="2 3">
    <name type="scientific">Naja naja</name>
    <name type="common">Indian cobra</name>
    <dbReference type="NCBI Taxonomy" id="35670"/>
    <lineage>
        <taxon>Eukaryota</taxon>
        <taxon>Metazoa</taxon>
        <taxon>Chordata</taxon>
        <taxon>Craniata</taxon>
        <taxon>Vertebrata</taxon>
        <taxon>Euteleostomi</taxon>
        <taxon>Lepidosauria</taxon>
        <taxon>Squamata</taxon>
        <taxon>Bifurcata</taxon>
        <taxon>Unidentata</taxon>
        <taxon>Episquamata</taxon>
        <taxon>Toxicofera</taxon>
        <taxon>Serpentes</taxon>
        <taxon>Colubroidea</taxon>
        <taxon>Elapidae</taxon>
        <taxon>Elapinae</taxon>
        <taxon>Naja</taxon>
    </lineage>
</organism>
<evidence type="ECO:0000313" key="2">
    <source>
        <dbReference type="Ensembl" id="ENSNNAP00000004201.1"/>
    </source>
</evidence>
<dbReference type="Pfam" id="PF00106">
    <property type="entry name" value="adh_short"/>
    <property type="match status" value="1"/>
</dbReference>
<dbReference type="SUPFAM" id="SSF51735">
    <property type="entry name" value="NAD(P)-binding Rossmann-fold domains"/>
    <property type="match status" value="1"/>
</dbReference>
<dbReference type="AlphaFoldDB" id="A0A8C6VC51"/>